<evidence type="ECO:0000313" key="11">
    <source>
        <dbReference type="Proteomes" id="UP000291819"/>
    </source>
</evidence>
<evidence type="ECO:0000256" key="5">
    <source>
        <dbReference type="ARBA" id="ARBA00023136"/>
    </source>
</evidence>
<organism evidence="10 11">
    <name type="scientific">Pedobacter kyonggii</name>
    <dbReference type="NCBI Taxonomy" id="1926871"/>
    <lineage>
        <taxon>Bacteria</taxon>
        <taxon>Pseudomonadati</taxon>
        <taxon>Bacteroidota</taxon>
        <taxon>Sphingobacteriia</taxon>
        <taxon>Sphingobacteriales</taxon>
        <taxon>Sphingobacteriaceae</taxon>
        <taxon>Pedobacter</taxon>
    </lineage>
</organism>
<evidence type="ECO:0000313" key="10">
    <source>
        <dbReference type="EMBL" id="TBO44276.1"/>
    </source>
</evidence>
<keyword evidence="3 7" id="KW-1134">Transmembrane beta strand</keyword>
<gene>
    <name evidence="10" type="ORF">EYS08_02905</name>
</gene>
<evidence type="ECO:0000256" key="1">
    <source>
        <dbReference type="ARBA" id="ARBA00004571"/>
    </source>
</evidence>
<dbReference type="EMBL" id="SIXF01000002">
    <property type="protein sequence ID" value="TBO44276.1"/>
    <property type="molecule type" value="Genomic_DNA"/>
</dbReference>
<dbReference type="NCBIfam" id="TIGR04057">
    <property type="entry name" value="SusC_RagA_signa"/>
    <property type="match status" value="1"/>
</dbReference>
<dbReference type="Pfam" id="PF07715">
    <property type="entry name" value="Plug"/>
    <property type="match status" value="1"/>
</dbReference>
<dbReference type="GO" id="GO:0009279">
    <property type="term" value="C:cell outer membrane"/>
    <property type="evidence" value="ECO:0007669"/>
    <property type="project" value="UniProtKB-SubCell"/>
</dbReference>
<comment type="subcellular location">
    <subcellularLocation>
        <location evidence="1 7">Cell outer membrane</location>
        <topology evidence="1 7">Multi-pass membrane protein</topology>
    </subcellularLocation>
</comment>
<evidence type="ECO:0000256" key="4">
    <source>
        <dbReference type="ARBA" id="ARBA00022692"/>
    </source>
</evidence>
<sequence>MRRGGLVVDGFWWCHLRFLWCIVFFLGLHVSLTAQERAGKVVWGRVLAVGQGSPIVGAVVEAGGRKTGTDGEGNFMLLLSASIVRGELKVSHLGFKARSVPFDLSADQKLLVSLEEDATDLGSVNISTGYESRPRERLTGSFELVDNKRLNALFGPNILNRLEGTAAGVSFDRDGQRPGLMVRGLSSINAPKSPLIVLDNFPYAGDINNINPNDIESITILKDAAASSIWGARAGNGVVVITSKKGRRGQPLSISLNNNVSFTQRPDIYKSRDFISSADYIDLESFLFGKGFYQSTLDNTFTYPVVSPVVELLAKRSTLGEAGQAEIDRQIAALKNNDVRRDIGRYLYKTGFAQQYALNINGGAERMLYYYSAGYDRGENHLSVKNDRFSLRAQNSFDLTDKLSLSTGLVFTVGSGASGRPDYAAIRPAPSQALYPYARLADDAGNPLTIPRIYRESYVATAGGGKLLDWRYYPLEDYQHVENGQKTLDLVANVNLEYKVFSWLKAGLRYQFERQNLDGKNLYGEGSFFARDLINQFTQINPATGALKYIVPRGGILDLNRSVLNAHNFRAQVNLDRSWGDHSLTGLIGMEAGRNSVEGASYRSYGYNDDLGVVTGLIDPVNRYPLFYGGMGTVGNANTFNGTDNRSLSYFANAAYSFRGKYSLSGSVRKDQSNLFGVRTNQRGRPFWSAGAAWEVSKEDFFRSELFPYLKLRMTYGSSGNLDNSMSALTVMSYSSAPNSQTGFTQALINKFANPELRWEKTQMANIGIDFALRGDRISGSLEYYEKRGSDLLGDALVDPTAGLKVATVRKNVASMKGRGAELTLRTLNIKGVVRWTSSLLFSYNLNRVKDYYLSTYQGSVYINQGNLVTPVPGYPVYSIFSYRWAGLDPATGDPQGYLGGAVSKDYAAITGTGTQVADLVYNGPSTPVYSGAFGNTVVYGDFEFSVNLIYKLGYYFRKNSIDYSSLFSAGVQHSDYADRWQVLGDELRTQVPSLIYPANAGRDALYAGSAALVRKGDHVRLQYVSLSYELRQQRFKRLPFKGLKLTLNASNLGVLWSANKDGIDPDYPYALTPPGTFSFGLKATF</sequence>
<dbReference type="InterPro" id="IPR023996">
    <property type="entry name" value="TonB-dep_OMP_SusC/RagA"/>
</dbReference>
<dbReference type="Proteomes" id="UP000291819">
    <property type="component" value="Unassembled WGS sequence"/>
</dbReference>
<dbReference type="RefSeq" id="WP_131028356.1">
    <property type="nucleotide sequence ID" value="NZ_SIXF01000002.1"/>
</dbReference>
<comment type="similarity">
    <text evidence="7">Belongs to the TonB-dependent receptor family.</text>
</comment>
<comment type="caution">
    <text evidence="10">The sequence shown here is derived from an EMBL/GenBank/DDBJ whole genome shotgun (WGS) entry which is preliminary data.</text>
</comment>
<evidence type="ECO:0000256" key="7">
    <source>
        <dbReference type="PROSITE-ProRule" id="PRU01360"/>
    </source>
</evidence>
<keyword evidence="11" id="KW-1185">Reference proteome</keyword>
<dbReference type="PROSITE" id="PS52016">
    <property type="entry name" value="TONB_DEPENDENT_REC_3"/>
    <property type="match status" value="1"/>
</dbReference>
<dbReference type="NCBIfam" id="TIGR04056">
    <property type="entry name" value="OMP_RagA_SusC"/>
    <property type="match status" value="1"/>
</dbReference>
<evidence type="ECO:0000256" key="3">
    <source>
        <dbReference type="ARBA" id="ARBA00022452"/>
    </source>
</evidence>
<dbReference type="InterPro" id="IPR023997">
    <property type="entry name" value="TonB-dep_OMP_SusC/RagA_CS"/>
</dbReference>
<dbReference type="InterPro" id="IPR036942">
    <property type="entry name" value="Beta-barrel_TonB_sf"/>
</dbReference>
<dbReference type="InterPro" id="IPR039426">
    <property type="entry name" value="TonB-dep_rcpt-like"/>
</dbReference>
<dbReference type="AlphaFoldDB" id="A0A4Q9HGC2"/>
<keyword evidence="4 7" id="KW-0812">Transmembrane</keyword>
<proteinExistence type="inferred from homology"/>
<keyword evidence="6 7" id="KW-0998">Cell outer membrane</keyword>
<feature type="domain" description="TonB-dependent receptor plug" evidence="9">
    <location>
        <begin position="137"/>
        <end position="238"/>
    </location>
</feature>
<dbReference type="Gene3D" id="2.40.170.20">
    <property type="entry name" value="TonB-dependent receptor, beta-barrel domain"/>
    <property type="match status" value="1"/>
</dbReference>
<accession>A0A4Q9HGC2</accession>
<evidence type="ECO:0000259" key="9">
    <source>
        <dbReference type="Pfam" id="PF07715"/>
    </source>
</evidence>
<protein>
    <submittedName>
        <fullName evidence="10">SusC/RagA family TonB-linked outer membrane protein</fullName>
    </submittedName>
</protein>
<evidence type="ECO:0000256" key="2">
    <source>
        <dbReference type="ARBA" id="ARBA00022448"/>
    </source>
</evidence>
<dbReference type="SUPFAM" id="SSF56935">
    <property type="entry name" value="Porins"/>
    <property type="match status" value="1"/>
</dbReference>
<reference evidence="10 11" key="1">
    <citation type="submission" date="2019-02" db="EMBL/GenBank/DDBJ databases">
        <title>Pedobacter kyonggii whole genome sequence analysis.</title>
        <authorList>
            <person name="Dahal R.H."/>
        </authorList>
    </citation>
    <scope>NUCLEOTIDE SEQUENCE [LARGE SCALE GENOMIC DNA]</scope>
    <source>
        <strain evidence="10 11">K-4-11-1</strain>
    </source>
</reference>
<evidence type="ECO:0000256" key="8">
    <source>
        <dbReference type="SAM" id="Phobius"/>
    </source>
</evidence>
<dbReference type="OrthoDB" id="9768177at2"/>
<name>A0A4Q9HGC2_9SPHI</name>
<evidence type="ECO:0000256" key="6">
    <source>
        <dbReference type="ARBA" id="ARBA00023237"/>
    </source>
</evidence>
<dbReference type="Gene3D" id="2.170.130.10">
    <property type="entry name" value="TonB-dependent receptor, plug domain"/>
    <property type="match status" value="1"/>
</dbReference>
<feature type="transmembrane region" description="Helical" evidence="8">
    <location>
        <begin position="12"/>
        <end position="32"/>
    </location>
</feature>
<dbReference type="InterPro" id="IPR037066">
    <property type="entry name" value="Plug_dom_sf"/>
</dbReference>
<dbReference type="InterPro" id="IPR012910">
    <property type="entry name" value="Plug_dom"/>
</dbReference>
<keyword evidence="2 7" id="KW-0813">Transport</keyword>
<keyword evidence="8" id="KW-1133">Transmembrane helix</keyword>
<keyword evidence="5 7" id="KW-0472">Membrane</keyword>